<dbReference type="EMBL" id="JARQZJ010000062">
    <property type="protein sequence ID" value="KAK9879654.1"/>
    <property type="molecule type" value="Genomic_DNA"/>
</dbReference>
<dbReference type="FunFam" id="1.10.472.80:FF:000029">
    <property type="entry name" value="Growth hormone-regulated TBC protein 1"/>
    <property type="match status" value="1"/>
</dbReference>
<evidence type="ECO:0000256" key="1">
    <source>
        <dbReference type="ARBA" id="ARBA00022468"/>
    </source>
</evidence>
<dbReference type="Pfam" id="PF00566">
    <property type="entry name" value="RabGAP-TBC"/>
    <property type="match status" value="1"/>
</dbReference>
<comment type="function">
    <text evidence="2">May act as a GTPase-activating protein for Rab family protein(s).</text>
</comment>
<dbReference type="AlphaFoldDB" id="A0AAW1UG54"/>
<dbReference type="Gene3D" id="1.10.8.270">
    <property type="entry name" value="putative rabgap domain of human tbc1 domain family member 14 like domains"/>
    <property type="match status" value="1"/>
</dbReference>
<sequence>MAQTMYSKIDEYGFERPANFDYEVHAEFMGKYMHILVRRAQRWSTLKGKNKFTRSSKLKRFIRKGIPLDFRASVWLQVSGAQKLKEDSVWNYSDLKKKITNPSLIDIIKIDLPRTFPDNINFIGQEQLTGQMFNVLAAFAHQNSEVGYCQGLNYITGMLLLATRNEEASFWLLKVLVEKILPKYSVTNMSGLLIDLDVLDDLVRKLDVDIHKHIHKIGMPWAMVTTKWFICLFTEVLPTETVFRIWDCIFYEGSKIIFRVGLTLIKLHKAEILRTKELSELITCFKEMRNHKDIIDCHQFMIHIFQIPGRITDSDLKNLRTKYSKAQNQR</sequence>
<evidence type="ECO:0000313" key="6">
    <source>
        <dbReference type="Proteomes" id="UP001431783"/>
    </source>
</evidence>
<keyword evidence="1" id="KW-0343">GTPase activation</keyword>
<dbReference type="Gene3D" id="1.10.10.750">
    <property type="entry name" value="Ypt/Rab-GAP domain of gyp1p, domain 1"/>
    <property type="match status" value="1"/>
</dbReference>
<dbReference type="GO" id="GO:0031267">
    <property type="term" value="F:small GTPase binding"/>
    <property type="evidence" value="ECO:0007669"/>
    <property type="project" value="TreeGrafter"/>
</dbReference>
<dbReference type="Gene3D" id="1.10.472.80">
    <property type="entry name" value="Ypt/Rab-GAP domain of gyp1p, domain 3"/>
    <property type="match status" value="1"/>
</dbReference>
<dbReference type="PANTHER" id="PTHR47219:SF10">
    <property type="entry name" value="GROWTH HORMONE-REGULATED TBC PROTEIN 1"/>
    <property type="match status" value="1"/>
</dbReference>
<dbReference type="SMART" id="SM00164">
    <property type="entry name" value="TBC"/>
    <property type="match status" value="1"/>
</dbReference>
<accession>A0AAW1UG54</accession>
<organism evidence="5 6">
    <name type="scientific">Henosepilachna vigintioctopunctata</name>
    <dbReference type="NCBI Taxonomy" id="420089"/>
    <lineage>
        <taxon>Eukaryota</taxon>
        <taxon>Metazoa</taxon>
        <taxon>Ecdysozoa</taxon>
        <taxon>Arthropoda</taxon>
        <taxon>Hexapoda</taxon>
        <taxon>Insecta</taxon>
        <taxon>Pterygota</taxon>
        <taxon>Neoptera</taxon>
        <taxon>Endopterygota</taxon>
        <taxon>Coleoptera</taxon>
        <taxon>Polyphaga</taxon>
        <taxon>Cucujiformia</taxon>
        <taxon>Coccinelloidea</taxon>
        <taxon>Coccinellidae</taxon>
        <taxon>Epilachninae</taxon>
        <taxon>Epilachnini</taxon>
        <taxon>Henosepilachna</taxon>
    </lineage>
</organism>
<evidence type="ECO:0000313" key="5">
    <source>
        <dbReference type="EMBL" id="KAK9879654.1"/>
    </source>
</evidence>
<evidence type="ECO:0000256" key="2">
    <source>
        <dbReference type="ARBA" id="ARBA00043879"/>
    </source>
</evidence>
<dbReference type="SUPFAM" id="SSF47923">
    <property type="entry name" value="Ypt/Rab-GAP domain of gyp1p"/>
    <property type="match status" value="2"/>
</dbReference>
<dbReference type="InterPro" id="IPR000195">
    <property type="entry name" value="Rab-GAP-TBC_dom"/>
</dbReference>
<name>A0AAW1UG54_9CUCU</name>
<dbReference type="InterPro" id="IPR035969">
    <property type="entry name" value="Rab-GAP_TBC_sf"/>
</dbReference>
<protein>
    <recommendedName>
        <fullName evidence="3">Growth hormone-regulated TBC protein 1</fullName>
    </recommendedName>
</protein>
<evidence type="ECO:0000256" key="3">
    <source>
        <dbReference type="ARBA" id="ARBA00070878"/>
    </source>
</evidence>
<comment type="caution">
    <text evidence="5">The sequence shown here is derived from an EMBL/GenBank/DDBJ whole genome shotgun (WGS) entry which is preliminary data.</text>
</comment>
<dbReference type="PANTHER" id="PTHR47219">
    <property type="entry name" value="RAB GTPASE-ACTIVATING PROTEIN 1-LIKE"/>
    <property type="match status" value="1"/>
</dbReference>
<dbReference type="PROSITE" id="PS50086">
    <property type="entry name" value="TBC_RABGAP"/>
    <property type="match status" value="1"/>
</dbReference>
<keyword evidence="6" id="KW-1185">Reference proteome</keyword>
<feature type="domain" description="Rab-GAP TBC" evidence="4">
    <location>
        <begin position="65"/>
        <end position="253"/>
    </location>
</feature>
<dbReference type="GO" id="GO:0005096">
    <property type="term" value="F:GTPase activator activity"/>
    <property type="evidence" value="ECO:0007669"/>
    <property type="project" value="UniProtKB-KW"/>
</dbReference>
<dbReference type="FunFam" id="1.10.8.270:FF:000016">
    <property type="entry name" value="TBC1 domain family member 2A"/>
    <property type="match status" value="1"/>
</dbReference>
<dbReference type="Proteomes" id="UP001431783">
    <property type="component" value="Unassembled WGS sequence"/>
</dbReference>
<evidence type="ECO:0000259" key="4">
    <source>
        <dbReference type="PROSITE" id="PS50086"/>
    </source>
</evidence>
<dbReference type="InterPro" id="IPR050302">
    <property type="entry name" value="Rab_GAP_TBC_domain"/>
</dbReference>
<gene>
    <name evidence="5" type="ORF">WA026_006719</name>
</gene>
<reference evidence="5 6" key="1">
    <citation type="submission" date="2023-03" db="EMBL/GenBank/DDBJ databases">
        <title>Genome insight into feeding habits of ladybird beetles.</title>
        <authorList>
            <person name="Li H.-S."/>
            <person name="Huang Y.-H."/>
            <person name="Pang H."/>
        </authorList>
    </citation>
    <scope>NUCLEOTIDE SEQUENCE [LARGE SCALE GENOMIC DNA]</scope>
    <source>
        <strain evidence="5">SYSU_2023b</strain>
        <tissue evidence="5">Whole body</tissue>
    </source>
</reference>
<proteinExistence type="predicted"/>